<keyword evidence="10" id="KW-0010">Activator</keyword>
<comment type="catalytic activity">
    <reaction evidence="14">
        <text>L-lysyl-[protein] + acetyl-CoA = N(6)-acetyl-L-lysyl-[protein] + CoA + H(+)</text>
        <dbReference type="Rhea" id="RHEA:45948"/>
        <dbReference type="Rhea" id="RHEA-COMP:9752"/>
        <dbReference type="Rhea" id="RHEA-COMP:10731"/>
        <dbReference type="ChEBI" id="CHEBI:15378"/>
        <dbReference type="ChEBI" id="CHEBI:29969"/>
        <dbReference type="ChEBI" id="CHEBI:57287"/>
        <dbReference type="ChEBI" id="CHEBI:57288"/>
        <dbReference type="ChEBI" id="CHEBI:61930"/>
        <dbReference type="EC" id="2.3.1.48"/>
    </reaction>
</comment>
<dbReference type="Pfam" id="PF00628">
    <property type="entry name" value="PHD"/>
    <property type="match status" value="1"/>
</dbReference>
<dbReference type="SUPFAM" id="SSF57933">
    <property type="entry name" value="TAZ domain"/>
    <property type="match status" value="2"/>
</dbReference>
<feature type="region of interest" description="Disordered" evidence="16">
    <location>
        <begin position="345"/>
        <end position="395"/>
    </location>
</feature>
<keyword evidence="4" id="KW-0808">Transferase</keyword>
<dbReference type="SUPFAM" id="SSF57903">
    <property type="entry name" value="FYVE/PHD zinc finger"/>
    <property type="match status" value="1"/>
</dbReference>
<feature type="domain" description="ZZ-type" evidence="18">
    <location>
        <begin position="1500"/>
        <end position="1563"/>
    </location>
</feature>
<evidence type="ECO:0000256" key="3">
    <source>
        <dbReference type="ARBA" id="ARBA00013184"/>
    </source>
</evidence>
<dbReference type="Gene3D" id="1.20.1020.10">
    <property type="entry name" value="TAZ domain"/>
    <property type="match status" value="2"/>
</dbReference>
<evidence type="ECO:0000256" key="16">
    <source>
        <dbReference type="SAM" id="MobiDB-lite"/>
    </source>
</evidence>
<dbReference type="PROSITE" id="PS01357">
    <property type="entry name" value="ZF_ZZ_1"/>
    <property type="match status" value="1"/>
</dbReference>
<keyword evidence="13" id="KW-0012">Acyltransferase</keyword>
<dbReference type="SMART" id="SM00249">
    <property type="entry name" value="PHD"/>
    <property type="match status" value="1"/>
</dbReference>
<name>A0ABP1BNQ6_9BRYO</name>
<feature type="compositionally biased region" description="Polar residues" evidence="16">
    <location>
        <begin position="349"/>
        <end position="372"/>
    </location>
</feature>
<keyword evidence="9" id="KW-0805">Transcription regulation</keyword>
<feature type="compositionally biased region" description="Low complexity" evidence="16">
    <location>
        <begin position="473"/>
        <end position="491"/>
    </location>
</feature>
<dbReference type="Pfam" id="PF08214">
    <property type="entry name" value="HAT_KAT11"/>
    <property type="match status" value="1"/>
</dbReference>
<evidence type="ECO:0000256" key="4">
    <source>
        <dbReference type="ARBA" id="ARBA00022679"/>
    </source>
</evidence>
<feature type="domain" description="ZZ-type" evidence="18">
    <location>
        <begin position="1620"/>
        <end position="1670"/>
    </location>
</feature>
<accession>A0ABP1BNQ6</accession>
<dbReference type="Gene3D" id="3.30.60.90">
    <property type="match status" value="2"/>
</dbReference>
<evidence type="ECO:0000313" key="20">
    <source>
        <dbReference type="EMBL" id="CAK9876964.1"/>
    </source>
</evidence>
<feature type="compositionally biased region" description="Low complexity" evidence="16">
    <location>
        <begin position="584"/>
        <end position="632"/>
    </location>
</feature>
<dbReference type="InterPro" id="IPR019787">
    <property type="entry name" value="Znf_PHD-finger"/>
</dbReference>
<feature type="compositionally biased region" description="Low complexity" evidence="16">
    <location>
        <begin position="543"/>
        <end position="564"/>
    </location>
</feature>
<organism evidence="20 21">
    <name type="scientific">Sphagnum jensenii</name>
    <dbReference type="NCBI Taxonomy" id="128206"/>
    <lineage>
        <taxon>Eukaryota</taxon>
        <taxon>Viridiplantae</taxon>
        <taxon>Streptophyta</taxon>
        <taxon>Embryophyta</taxon>
        <taxon>Bryophyta</taxon>
        <taxon>Sphagnophytina</taxon>
        <taxon>Sphagnopsida</taxon>
        <taxon>Sphagnales</taxon>
        <taxon>Sphagnaceae</taxon>
        <taxon>Sphagnum</taxon>
    </lineage>
</organism>
<feature type="compositionally biased region" description="Low complexity" evidence="16">
    <location>
        <begin position="523"/>
        <end position="533"/>
    </location>
</feature>
<dbReference type="InterPro" id="IPR035898">
    <property type="entry name" value="TAZ_dom_sf"/>
</dbReference>
<dbReference type="InterPro" id="IPR036529">
    <property type="entry name" value="KIX_dom_sf"/>
</dbReference>
<keyword evidence="6 15" id="KW-0863">Zinc-finger</keyword>
<evidence type="ECO:0000256" key="10">
    <source>
        <dbReference type="ARBA" id="ARBA00023159"/>
    </source>
</evidence>
<feature type="region of interest" description="Disordered" evidence="16">
    <location>
        <begin position="470"/>
        <end position="632"/>
    </location>
</feature>
<dbReference type="EMBL" id="OZ023706">
    <property type="protein sequence ID" value="CAK9876964.1"/>
    <property type="molecule type" value="Genomic_DNA"/>
</dbReference>
<feature type="region of interest" description="Disordered" evidence="16">
    <location>
        <begin position="825"/>
        <end position="902"/>
    </location>
</feature>
<evidence type="ECO:0000259" key="17">
    <source>
        <dbReference type="PROSITE" id="PS50134"/>
    </source>
</evidence>
<feature type="region of interest" description="Disordered" evidence="16">
    <location>
        <begin position="973"/>
        <end position="1004"/>
    </location>
</feature>
<evidence type="ECO:0000256" key="7">
    <source>
        <dbReference type="ARBA" id="ARBA00022833"/>
    </source>
</evidence>
<feature type="compositionally biased region" description="Polar residues" evidence="16">
    <location>
        <begin position="916"/>
        <end position="931"/>
    </location>
</feature>
<proteinExistence type="predicted"/>
<dbReference type="InterPro" id="IPR031162">
    <property type="entry name" value="CBP_P300_HAT"/>
</dbReference>
<evidence type="ECO:0000256" key="6">
    <source>
        <dbReference type="ARBA" id="ARBA00022771"/>
    </source>
</evidence>
<dbReference type="InterPro" id="IPR013178">
    <property type="entry name" value="Histone_AcTrfase_Rtt109/CBP"/>
</dbReference>
<feature type="region of interest" description="Disordered" evidence="16">
    <location>
        <begin position="915"/>
        <end position="941"/>
    </location>
</feature>
<dbReference type="CDD" id="cd15614">
    <property type="entry name" value="PHD_HAC_like"/>
    <property type="match status" value="1"/>
</dbReference>
<evidence type="ECO:0000256" key="13">
    <source>
        <dbReference type="ARBA" id="ARBA00023315"/>
    </source>
</evidence>
<dbReference type="PANTHER" id="PTHR13808:SF1">
    <property type="entry name" value="HISTONE ACETYLTRANSFERASE"/>
    <property type="match status" value="1"/>
</dbReference>
<reference evidence="20" key="1">
    <citation type="submission" date="2024-03" db="EMBL/GenBank/DDBJ databases">
        <authorList>
            <consortium name="ELIXIR-Norway"/>
            <consortium name="Elixir Norway"/>
        </authorList>
    </citation>
    <scope>NUCLEOTIDE SEQUENCE</scope>
</reference>
<feature type="domain" description="TAZ-type" evidence="17">
    <location>
        <begin position="709"/>
        <end position="791"/>
    </location>
</feature>
<keyword evidence="8" id="KW-0156">Chromatin regulator</keyword>
<dbReference type="InterPro" id="IPR019786">
    <property type="entry name" value="Zinc_finger_PHD-type_CS"/>
</dbReference>
<comment type="subcellular location">
    <subcellularLocation>
        <location evidence="2">Nucleus</location>
    </subcellularLocation>
</comment>
<evidence type="ECO:0000256" key="2">
    <source>
        <dbReference type="ARBA" id="ARBA00004123"/>
    </source>
</evidence>
<dbReference type="SUPFAM" id="SSF57850">
    <property type="entry name" value="RING/U-box"/>
    <property type="match status" value="2"/>
</dbReference>
<evidence type="ECO:0000256" key="5">
    <source>
        <dbReference type="ARBA" id="ARBA00022723"/>
    </source>
</evidence>
<sequence>MQTQTQVPGQAPGPLQNENTHNSGMQGLWRQWQNESDNTNLRRDVADYINRLFKNRKPLGNPEWQQRLPDFVKRLEEALYNNAASKEEYEDYSTLEQRLQQVAKRMVHKPQQTTQVVNSSAAGNNMIPTPGTASNMIPTPGTTGSNMLSMSGNSGNTAPTPASARNLMLPGVGGSLSSMIPMSVNGSSFMNPMPHGGGTMMLTPGTISNMIPTPGHASNNVFGIPGSNNMIPTPGAAGINSLVSQQAGGIRLSQNGHVSSSIGMTVGNQMIPTPGLTSSQAMNLSPASSAGLSEMGGVTAAQLQQFRGGLNDHYRGLNGLTSSVQHKSASMGMVNGGISNELMLPNGQHLMNGSSGLHNASGYPNVSQFSNAQHQHQQRLTQQQQQQQPPPLRMRDGYAMNAADLAGSASLFSAVSGHGLAGNNLGGVESMMSPKMIPVQGFPPTQTNQLQQQLQQIQHTGFHQNVMPGVRAQQKPQPQPQQQQQQQQMQQRARTQGIYESQQSSGLVSQRQSGVSQHEQAFQQSMSQHMQQSTPGFPHQHHQNMQQQRQQTSQHQHQQQGAQSERQHQATPQQQNTHLSKPASQNILIQQQQQQRRWQVQHNQQLQQQQQQRPPGQLPSQSPSQNQSQQQANGIFLQQTEQTTAQGLLQQQQPPMQLSVQQQDQQLPQQQEEGVNGSALSPLIQNVAQLGSSANGNLPGGHVGGAVDAQRQQQYFKQQRWLLFLRHASKCTAPDGQCQVTPHCNMARQLWTHIGSCRDRECTYSRCNASRTLLHHHQQCRDPRCPVCGPVRQQVMNQQRMQAQQQRGGASGTKVTQGCALANVSSPSGLSSPPPGGAMVMEDAEAQSPPAKRVKMESSKATPILHSPHTQHKTAVAPGKSEGSSVTCSKQQHTSPLPQQVVKSGTQTAVKVENAVNPSWSSQGTQQTKLNGPQKEQGPVKLEGGGPVKEEFQSAAIVQTGTDGGGPGVVTTPVKPEPANVGNSVLSSTVGTTSKSGKPKNLGTSLTELFTPQQIREHITGLRQWVGQSKAKAEKNQAMEHQMHEGACPLCAVEKLTFEPPPIYCTACGIRIKRNASYYTTGSGDTRHYFCVPCYNDVRTENVEMEGQTYPKSRLERRRNDEETEEAWVQCDKCNLWQHQVCALFNGRRNEGDSEYICPECCMLEMERGERKPLPPSAVLGALDLPKTLLSDHLEQRLASKLKQERLERAKAQGKNFNEVPGAETLVVRVISSVDKKLEVKQRFLELFSEEDYPTDYPYKSKVVLLFQKIEGVEVCLFGMYVQEFGAECSLPNQRRVYLSYLDSVKYFRPDVRTVRGEALRTFVYHEILIGYLDYCRKRGFSSCYIWACPPLKGEDYILYCHPEIQKTPKSDKLRDWYLTMLRKATADNIVVDVTNLYDFFFTSIGECKTKVTAARLPYFDGDYWPGAAEDMIMQLQQQEEDGRNNALKKGKTKKAASSKRASKAVAQAEMASNASKDTQLMHKLGESILPMKEDFIMVHMHHACSHCRLFIVTGCRWVCGQCKNFQLCDRCHDAEQMLDEKERHPIGSKDPHPLQPVEVNDVPLQTKDKDEIMESEFFDTRQAFLSLCQGNHYQYDTLRRAKHSSMMMLYHLHNPTAPAFVVTCNMCSSDIEAGQGWRCEICADFDLCNNCKALSNHQHKLTPLTERNAQNKEARQQRLRKMLELLVHASQCGSATCQYPKCRSVKGLFRHGINCKIRASGGCGNCKRMWYLLQLHARSCKESGCRVPRCRDLNEHLRRLQQQAESRRRVAVMEMMRQRAAEAAGTNS</sequence>
<feature type="compositionally biased region" description="Polar residues" evidence="16">
    <location>
        <begin position="492"/>
        <end position="522"/>
    </location>
</feature>
<evidence type="ECO:0000256" key="9">
    <source>
        <dbReference type="ARBA" id="ARBA00023015"/>
    </source>
</evidence>
<gene>
    <name evidence="20" type="ORF">CSSPJE1EN2_LOCUS19006</name>
</gene>
<comment type="function">
    <text evidence="1">Acetyltransferase enzyme. Acetylates histones, giving a specific tag for transcriptional activation.</text>
</comment>
<evidence type="ECO:0000259" key="19">
    <source>
        <dbReference type="PROSITE" id="PS51727"/>
    </source>
</evidence>
<feature type="compositionally biased region" description="Low complexity" evidence="16">
    <location>
        <begin position="373"/>
        <end position="387"/>
    </location>
</feature>
<dbReference type="Proteomes" id="UP001497522">
    <property type="component" value="Chromosome 5"/>
</dbReference>
<dbReference type="SMART" id="SM00551">
    <property type="entry name" value="ZnF_TAZ"/>
    <property type="match status" value="2"/>
</dbReference>
<dbReference type="InterPro" id="IPR043145">
    <property type="entry name" value="Znf_ZZ_sf"/>
</dbReference>
<dbReference type="EC" id="2.3.1.48" evidence="3"/>
<dbReference type="InterPro" id="IPR013083">
    <property type="entry name" value="Znf_RING/FYVE/PHD"/>
</dbReference>
<feature type="domain" description="TAZ-type" evidence="17">
    <location>
        <begin position="1673"/>
        <end position="1754"/>
    </location>
</feature>
<dbReference type="Gene3D" id="1.10.246.20">
    <property type="entry name" value="Coactivator CBP, KIX domain"/>
    <property type="match status" value="1"/>
</dbReference>
<dbReference type="Pfam" id="PF00569">
    <property type="entry name" value="ZZ"/>
    <property type="match status" value="1"/>
</dbReference>
<keyword evidence="11" id="KW-0804">Transcription</keyword>
<evidence type="ECO:0000313" key="21">
    <source>
        <dbReference type="Proteomes" id="UP001497522"/>
    </source>
</evidence>
<dbReference type="PANTHER" id="PTHR13808">
    <property type="entry name" value="CBP/P300-RELATED"/>
    <property type="match status" value="1"/>
</dbReference>
<dbReference type="SMART" id="SM00291">
    <property type="entry name" value="ZnF_ZZ"/>
    <property type="match status" value="2"/>
</dbReference>
<protein>
    <recommendedName>
        <fullName evidence="3">histone acetyltransferase</fullName>
        <ecNumber evidence="3">2.3.1.48</ecNumber>
    </recommendedName>
</protein>
<evidence type="ECO:0000256" key="1">
    <source>
        <dbReference type="ARBA" id="ARBA00002581"/>
    </source>
</evidence>
<keyword evidence="5" id="KW-0479">Metal-binding</keyword>
<feature type="compositionally biased region" description="Low complexity" evidence="16">
    <location>
        <begin position="647"/>
        <end position="671"/>
    </location>
</feature>
<evidence type="ECO:0000256" key="8">
    <source>
        <dbReference type="ARBA" id="ARBA00022853"/>
    </source>
</evidence>
<keyword evidence="21" id="KW-1185">Reference proteome</keyword>
<feature type="region of interest" description="Disordered" evidence="16">
    <location>
        <begin position="647"/>
        <end position="676"/>
    </location>
</feature>
<feature type="domain" description="CBP/p300-type HAT" evidence="19">
    <location>
        <begin position="1179"/>
        <end position="1618"/>
    </location>
</feature>
<dbReference type="PROSITE" id="PS50134">
    <property type="entry name" value="ZF_TAZ"/>
    <property type="match status" value="2"/>
</dbReference>
<keyword evidence="12" id="KW-0539">Nucleus</keyword>
<evidence type="ECO:0000256" key="11">
    <source>
        <dbReference type="ARBA" id="ARBA00023163"/>
    </source>
</evidence>
<dbReference type="InterPro" id="IPR001965">
    <property type="entry name" value="Znf_PHD"/>
</dbReference>
<dbReference type="PROSITE" id="PS50135">
    <property type="entry name" value="ZF_ZZ_2"/>
    <property type="match status" value="2"/>
</dbReference>
<dbReference type="PROSITE" id="PS51727">
    <property type="entry name" value="CBP_P300_HAT"/>
    <property type="match status" value="1"/>
</dbReference>
<dbReference type="Pfam" id="PF02135">
    <property type="entry name" value="zf-TAZ"/>
    <property type="match status" value="2"/>
</dbReference>
<dbReference type="InterPro" id="IPR000433">
    <property type="entry name" value="Znf_ZZ"/>
</dbReference>
<dbReference type="PROSITE" id="PS01359">
    <property type="entry name" value="ZF_PHD_1"/>
    <property type="match status" value="1"/>
</dbReference>
<keyword evidence="7" id="KW-0862">Zinc</keyword>
<dbReference type="InterPro" id="IPR011011">
    <property type="entry name" value="Znf_FYVE_PHD"/>
</dbReference>
<evidence type="ECO:0000256" key="14">
    <source>
        <dbReference type="ARBA" id="ARBA00048017"/>
    </source>
</evidence>
<feature type="compositionally biased region" description="Polar residues" evidence="16">
    <location>
        <begin position="882"/>
        <end position="902"/>
    </location>
</feature>
<evidence type="ECO:0000259" key="18">
    <source>
        <dbReference type="PROSITE" id="PS50135"/>
    </source>
</evidence>
<evidence type="ECO:0000256" key="12">
    <source>
        <dbReference type="ARBA" id="ARBA00023242"/>
    </source>
</evidence>
<evidence type="ECO:0000256" key="15">
    <source>
        <dbReference type="PROSITE-ProRule" id="PRU00228"/>
    </source>
</evidence>
<feature type="compositionally biased region" description="Low complexity" evidence="16">
    <location>
        <begin position="973"/>
        <end position="1000"/>
    </location>
</feature>
<dbReference type="SMART" id="SM01250">
    <property type="entry name" value="KAT11"/>
    <property type="match status" value="1"/>
</dbReference>
<dbReference type="Gene3D" id="3.30.40.10">
    <property type="entry name" value="Zinc/RING finger domain, C3HC4 (zinc finger)"/>
    <property type="match status" value="1"/>
</dbReference>
<feature type="compositionally biased region" description="Polar residues" evidence="16">
    <location>
        <begin position="570"/>
        <end position="583"/>
    </location>
</feature>
<feature type="region of interest" description="Disordered" evidence="16">
    <location>
        <begin position="1"/>
        <end position="23"/>
    </location>
</feature>
<dbReference type="InterPro" id="IPR000197">
    <property type="entry name" value="Znf_TAZ"/>
</dbReference>